<dbReference type="Gene3D" id="1.10.10.60">
    <property type="entry name" value="Homeodomain-like"/>
    <property type="match status" value="1"/>
</dbReference>
<name>A0A7J7MID8_9MAGN</name>
<dbReference type="Pfam" id="PF13837">
    <property type="entry name" value="Myb_DNA-bind_4"/>
    <property type="match status" value="1"/>
</dbReference>
<keyword evidence="6" id="KW-0539">Nucleus</keyword>
<evidence type="ECO:0000256" key="7">
    <source>
        <dbReference type="SAM" id="MobiDB-lite"/>
    </source>
</evidence>
<dbReference type="EMBL" id="JACGCM010001474">
    <property type="protein sequence ID" value="KAF6154627.1"/>
    <property type="molecule type" value="Genomic_DNA"/>
</dbReference>
<evidence type="ECO:0000313" key="9">
    <source>
        <dbReference type="EMBL" id="KAF6154627.1"/>
    </source>
</evidence>
<feature type="region of interest" description="Disordered" evidence="7">
    <location>
        <begin position="94"/>
        <end position="127"/>
    </location>
</feature>
<dbReference type="PANTHER" id="PTHR31307:SF6">
    <property type="entry name" value="OS01G0718900 PROTEIN"/>
    <property type="match status" value="1"/>
</dbReference>
<dbReference type="FunFam" id="1.10.10.60:FF:000104">
    <property type="entry name" value="trihelix transcription factor ASIL2"/>
    <property type="match status" value="1"/>
</dbReference>
<organism evidence="9 10">
    <name type="scientific">Kingdonia uniflora</name>
    <dbReference type="NCBI Taxonomy" id="39325"/>
    <lineage>
        <taxon>Eukaryota</taxon>
        <taxon>Viridiplantae</taxon>
        <taxon>Streptophyta</taxon>
        <taxon>Embryophyta</taxon>
        <taxon>Tracheophyta</taxon>
        <taxon>Spermatophyta</taxon>
        <taxon>Magnoliopsida</taxon>
        <taxon>Ranunculales</taxon>
        <taxon>Circaeasteraceae</taxon>
        <taxon>Kingdonia</taxon>
    </lineage>
</organism>
<keyword evidence="10" id="KW-1185">Reference proteome</keyword>
<reference evidence="9 10" key="1">
    <citation type="journal article" date="2020" name="IScience">
        <title>Genome Sequencing of the Endangered Kingdonia uniflora (Circaeasteraceae, Ranunculales) Reveals Potential Mechanisms of Evolutionary Specialization.</title>
        <authorList>
            <person name="Sun Y."/>
            <person name="Deng T."/>
            <person name="Zhang A."/>
            <person name="Moore M.J."/>
            <person name="Landis J.B."/>
            <person name="Lin N."/>
            <person name="Zhang H."/>
            <person name="Zhang X."/>
            <person name="Huang J."/>
            <person name="Zhang X."/>
            <person name="Sun H."/>
            <person name="Wang H."/>
        </authorList>
    </citation>
    <scope>NUCLEOTIDE SEQUENCE [LARGE SCALE GENOMIC DNA]</scope>
    <source>
        <strain evidence="9">TB1705</strain>
        <tissue evidence="9">Leaf</tissue>
    </source>
</reference>
<gene>
    <name evidence="9" type="ORF">GIB67_034639</name>
</gene>
<sequence>MSLPRVAGGAVCGCGCPKATIFGRRNLPADGPEQATFVLLDTWGDKFVQLGRKSLRSEEWHEVAKQVAQASRVTRTDTQCRNRLDTLKKKYKKEKMRLSESPNATIGWSPPPKKSRPQENGGDKSSVRCLTDSIEKFGQIYEDKIENKKRDQMVELEKMRMEFYRDLEIKKRQIMERDTLS</sequence>
<keyword evidence="4" id="KW-0238">DNA-binding</keyword>
<comment type="caution">
    <text evidence="9">The sequence shown here is derived from an EMBL/GenBank/DDBJ whole genome shotgun (WGS) entry which is preliminary data.</text>
</comment>
<dbReference type="InterPro" id="IPR044822">
    <property type="entry name" value="Myb_DNA-bind_4"/>
</dbReference>
<evidence type="ECO:0000256" key="1">
    <source>
        <dbReference type="ARBA" id="ARBA00004123"/>
    </source>
</evidence>
<dbReference type="InterPro" id="IPR044823">
    <property type="entry name" value="ASIL1/2-like"/>
</dbReference>
<comment type="subcellular location">
    <subcellularLocation>
        <location evidence="1">Nucleus</location>
    </subcellularLocation>
</comment>
<evidence type="ECO:0000313" key="10">
    <source>
        <dbReference type="Proteomes" id="UP000541444"/>
    </source>
</evidence>
<feature type="domain" description="Myb/SANT-like DNA-binding" evidence="8">
    <location>
        <begin position="33"/>
        <end position="103"/>
    </location>
</feature>
<keyword evidence="3" id="KW-0175">Coiled coil</keyword>
<evidence type="ECO:0000256" key="4">
    <source>
        <dbReference type="ARBA" id="ARBA00023125"/>
    </source>
</evidence>
<dbReference type="AlphaFoldDB" id="A0A7J7MID8"/>
<evidence type="ECO:0000256" key="2">
    <source>
        <dbReference type="ARBA" id="ARBA00023015"/>
    </source>
</evidence>
<evidence type="ECO:0000256" key="6">
    <source>
        <dbReference type="ARBA" id="ARBA00023242"/>
    </source>
</evidence>
<evidence type="ECO:0000256" key="5">
    <source>
        <dbReference type="ARBA" id="ARBA00023163"/>
    </source>
</evidence>
<dbReference type="PANTHER" id="PTHR31307">
    <property type="entry name" value="TRIHELIX TRANSCRIPTION FACTOR ASIL2"/>
    <property type="match status" value="1"/>
</dbReference>
<dbReference type="GO" id="GO:0005634">
    <property type="term" value="C:nucleus"/>
    <property type="evidence" value="ECO:0007669"/>
    <property type="project" value="UniProtKB-SubCell"/>
</dbReference>
<dbReference type="OrthoDB" id="691673at2759"/>
<keyword evidence="2" id="KW-0805">Transcription regulation</keyword>
<dbReference type="GO" id="GO:0000976">
    <property type="term" value="F:transcription cis-regulatory region binding"/>
    <property type="evidence" value="ECO:0007669"/>
    <property type="project" value="TreeGrafter"/>
</dbReference>
<keyword evidence="5" id="KW-0804">Transcription</keyword>
<accession>A0A7J7MID8</accession>
<protein>
    <recommendedName>
        <fullName evidence="8">Myb/SANT-like DNA-binding domain-containing protein</fullName>
    </recommendedName>
</protein>
<evidence type="ECO:0000256" key="3">
    <source>
        <dbReference type="ARBA" id="ARBA00023054"/>
    </source>
</evidence>
<proteinExistence type="predicted"/>
<dbReference type="Proteomes" id="UP000541444">
    <property type="component" value="Unassembled WGS sequence"/>
</dbReference>
<evidence type="ECO:0000259" key="8">
    <source>
        <dbReference type="Pfam" id="PF13837"/>
    </source>
</evidence>